<dbReference type="GO" id="GO:0004674">
    <property type="term" value="F:protein serine/threonine kinase activity"/>
    <property type="evidence" value="ECO:0007669"/>
    <property type="project" value="UniProtKB-EC"/>
</dbReference>
<keyword evidence="1" id="KW-0418">Kinase</keyword>
<dbReference type="RefSeq" id="WP_055178203.1">
    <property type="nucleotide sequence ID" value="NZ_JAUSQY010000001.1"/>
</dbReference>
<dbReference type="AlphaFoldDB" id="A0A0Q0YHX9"/>
<gene>
    <name evidence="1" type="primary">spkB</name>
    <name evidence="1" type="ORF">Clow_01598</name>
</gene>
<organism evidence="1 2">
    <name type="scientific">Corynebacterium lowii</name>
    <dbReference type="NCBI Taxonomy" id="1544413"/>
    <lineage>
        <taxon>Bacteria</taxon>
        <taxon>Bacillati</taxon>
        <taxon>Actinomycetota</taxon>
        <taxon>Actinomycetes</taxon>
        <taxon>Mycobacteriales</taxon>
        <taxon>Corynebacteriaceae</taxon>
        <taxon>Corynebacterium</taxon>
    </lineage>
</organism>
<dbReference type="PANTHER" id="PTHR14136">
    <property type="entry name" value="BTB_POZ DOMAIN-CONTAINING PROTEIN KCTD9"/>
    <property type="match status" value="1"/>
</dbReference>
<reference evidence="1 2" key="1">
    <citation type="submission" date="2015-10" db="EMBL/GenBank/DDBJ databases">
        <title>Corynebacteirum lowii and Corynebacterium oculi species nova, derived from human clinical disease and and emended description of Corynebacterium mastiditis.</title>
        <authorList>
            <person name="Bernard K."/>
            <person name="Pacheco A.L."/>
            <person name="Mcdougall C."/>
            <person name="Burtx T."/>
            <person name="Weibe D."/>
            <person name="Tyler S."/>
            <person name="Olson A.B."/>
            <person name="Cnockaert M."/>
            <person name="Eguchi H."/>
            <person name="Kuwahara T."/>
            <person name="Nakayama-Imaohji H."/>
            <person name="Boudewijins M."/>
            <person name="Van Hoecke F."/>
            <person name="Bernier A.-M."/>
            <person name="Vandamme P."/>
        </authorList>
    </citation>
    <scope>NUCLEOTIDE SEQUENCE [LARGE SCALE GENOMIC DNA]</scope>
    <source>
        <strain evidence="1 2">NML 130206</strain>
    </source>
</reference>
<keyword evidence="2" id="KW-1185">Reference proteome</keyword>
<dbReference type="STRING" id="1544413.Clow_01598"/>
<dbReference type="PANTHER" id="PTHR14136:SF17">
    <property type="entry name" value="BTB_POZ DOMAIN-CONTAINING PROTEIN KCTD9"/>
    <property type="match status" value="1"/>
</dbReference>
<accession>A0A0Q0YHX9</accession>
<dbReference type="Gene3D" id="2.160.20.80">
    <property type="entry name" value="E3 ubiquitin-protein ligase SopA"/>
    <property type="match status" value="1"/>
</dbReference>
<dbReference type="EC" id="2.7.11.1" evidence="1"/>
<dbReference type="InterPro" id="IPR051082">
    <property type="entry name" value="Pentapeptide-BTB/POZ_domain"/>
</dbReference>
<proteinExistence type="predicted"/>
<evidence type="ECO:0000313" key="2">
    <source>
        <dbReference type="Proteomes" id="UP000050488"/>
    </source>
</evidence>
<dbReference type="InterPro" id="IPR001646">
    <property type="entry name" value="5peptide_repeat"/>
</dbReference>
<keyword evidence="1" id="KW-0808">Transferase</keyword>
<dbReference type="SUPFAM" id="SSF141571">
    <property type="entry name" value="Pentapeptide repeat-like"/>
    <property type="match status" value="1"/>
</dbReference>
<name>A0A0Q0YHX9_9CORY</name>
<evidence type="ECO:0000313" key="1">
    <source>
        <dbReference type="EMBL" id="KQB86243.1"/>
    </source>
</evidence>
<dbReference type="PATRIC" id="fig|1544413.3.peg.1600"/>
<sequence length="119" mass="13069">MSSPLFHILPDGTPFLEVNTPIRGEDFSDLNLDELVSVWVEFHQVNFRNCSLRGADFTEATFEEVDFSGADLRGALFYAANIEACRLNGADLRGASVPLYALKLGALASARIDPTTKFI</sequence>
<dbReference type="EMBL" id="LKEV01000004">
    <property type="protein sequence ID" value="KQB86243.1"/>
    <property type="molecule type" value="Genomic_DNA"/>
</dbReference>
<comment type="caution">
    <text evidence="1">The sequence shown here is derived from an EMBL/GenBank/DDBJ whole genome shotgun (WGS) entry which is preliminary data.</text>
</comment>
<protein>
    <submittedName>
        <fullName evidence="1">Serine/threonine-protein kinase B</fullName>
        <ecNumber evidence="1">2.7.11.1</ecNumber>
    </submittedName>
</protein>
<dbReference type="Proteomes" id="UP000050488">
    <property type="component" value="Unassembled WGS sequence"/>
</dbReference>
<dbReference type="OrthoDB" id="4524286at2"/>
<dbReference type="Pfam" id="PF00805">
    <property type="entry name" value="Pentapeptide"/>
    <property type="match status" value="1"/>
</dbReference>